<dbReference type="EMBL" id="SRLO01010476">
    <property type="protein sequence ID" value="TNN26321.1"/>
    <property type="molecule type" value="Genomic_DNA"/>
</dbReference>
<accession>A0A4Z2EC58</accession>
<gene>
    <name evidence="1" type="ORF">EYF80_063542</name>
</gene>
<reference evidence="1 2" key="1">
    <citation type="submission" date="2019-03" db="EMBL/GenBank/DDBJ databases">
        <title>First draft genome of Liparis tanakae, snailfish: a comprehensive survey of snailfish specific genes.</title>
        <authorList>
            <person name="Kim W."/>
            <person name="Song I."/>
            <person name="Jeong J.-H."/>
            <person name="Kim D."/>
            <person name="Kim S."/>
            <person name="Ryu S."/>
            <person name="Song J.Y."/>
            <person name="Lee S.K."/>
        </authorList>
    </citation>
    <scope>NUCLEOTIDE SEQUENCE [LARGE SCALE GENOMIC DNA]</scope>
    <source>
        <tissue evidence="1">Muscle</tissue>
    </source>
</reference>
<dbReference type="AlphaFoldDB" id="A0A4Z2EC58"/>
<organism evidence="1 2">
    <name type="scientific">Liparis tanakae</name>
    <name type="common">Tanaka's snailfish</name>
    <dbReference type="NCBI Taxonomy" id="230148"/>
    <lineage>
        <taxon>Eukaryota</taxon>
        <taxon>Metazoa</taxon>
        <taxon>Chordata</taxon>
        <taxon>Craniata</taxon>
        <taxon>Vertebrata</taxon>
        <taxon>Euteleostomi</taxon>
        <taxon>Actinopterygii</taxon>
        <taxon>Neopterygii</taxon>
        <taxon>Teleostei</taxon>
        <taxon>Neoteleostei</taxon>
        <taxon>Acanthomorphata</taxon>
        <taxon>Eupercaria</taxon>
        <taxon>Perciformes</taxon>
        <taxon>Cottioidei</taxon>
        <taxon>Cottales</taxon>
        <taxon>Liparidae</taxon>
        <taxon>Liparis</taxon>
    </lineage>
</organism>
<sequence length="65" mass="7391">MELMEPMELMELMELMEPTEPSGCRSAARGSFPSLLRLPVQTYAMRTLPLAACQRRSFKLDLVES</sequence>
<comment type="caution">
    <text evidence="1">The sequence shown here is derived from an EMBL/GenBank/DDBJ whole genome shotgun (WGS) entry which is preliminary data.</text>
</comment>
<dbReference type="Proteomes" id="UP000314294">
    <property type="component" value="Unassembled WGS sequence"/>
</dbReference>
<evidence type="ECO:0000313" key="2">
    <source>
        <dbReference type="Proteomes" id="UP000314294"/>
    </source>
</evidence>
<name>A0A4Z2EC58_9TELE</name>
<proteinExistence type="predicted"/>
<keyword evidence="2" id="KW-1185">Reference proteome</keyword>
<protein>
    <submittedName>
        <fullName evidence="1">Uncharacterized protein</fullName>
    </submittedName>
</protein>
<evidence type="ECO:0000313" key="1">
    <source>
        <dbReference type="EMBL" id="TNN26321.1"/>
    </source>
</evidence>